<protein>
    <submittedName>
        <fullName evidence="2">Uncharacterized protein</fullName>
    </submittedName>
</protein>
<dbReference type="OrthoDB" id="9451547at2759"/>
<dbReference type="Proteomes" id="UP000217790">
    <property type="component" value="Unassembled WGS sequence"/>
</dbReference>
<proteinExistence type="predicted"/>
<dbReference type="AlphaFoldDB" id="A0A2H3D295"/>
<dbReference type="PANTHER" id="PTHR35043">
    <property type="entry name" value="TRANSCRIPTION FACTOR DOMAIN-CONTAINING PROTEIN"/>
    <property type="match status" value="1"/>
</dbReference>
<sequence>MRPNLDQKESWPRPSMADGFFLSMGGFYCAKQVTSTSSEPLEASTRIVTVSLFNEELEEKLEGISPYSIPEMIADKNKGDALSKTVSVLQISWFIVQCISRVVQRLHITLLEITAVAFAGLSIITYCLWWHKPLNVKHHILVHVGTKSEDKIEYPTTPESKQPNSDTNTVGPLDDFFWRMGAQGFGDRIDSFIKDRKEKIRDIESGAFRFSSGARYERPIGRVVIVMLVGTIFGAFHCTAWSSKFPSYAERVLWQFSCLALLTGLLTEGILLLVEPACEFIIQGELSPTFREGGEAFVTGGTWVAASTYGIARIILLVLAFMELRSLPPLAFRNVQWTTYIPHI</sequence>
<organism evidence="2 3">
    <name type="scientific">Armillaria gallica</name>
    <name type="common">Bulbous honey fungus</name>
    <name type="synonym">Armillaria bulbosa</name>
    <dbReference type="NCBI Taxonomy" id="47427"/>
    <lineage>
        <taxon>Eukaryota</taxon>
        <taxon>Fungi</taxon>
        <taxon>Dikarya</taxon>
        <taxon>Basidiomycota</taxon>
        <taxon>Agaricomycotina</taxon>
        <taxon>Agaricomycetes</taxon>
        <taxon>Agaricomycetidae</taxon>
        <taxon>Agaricales</taxon>
        <taxon>Marasmiineae</taxon>
        <taxon>Physalacriaceae</taxon>
        <taxon>Armillaria</taxon>
    </lineage>
</organism>
<dbReference type="OMA" id="EMANHLE"/>
<keyword evidence="1" id="KW-0472">Membrane</keyword>
<keyword evidence="1" id="KW-0812">Transmembrane</keyword>
<keyword evidence="1" id="KW-1133">Transmembrane helix</keyword>
<evidence type="ECO:0000256" key="1">
    <source>
        <dbReference type="SAM" id="Phobius"/>
    </source>
</evidence>
<feature type="transmembrane region" description="Helical" evidence="1">
    <location>
        <begin position="252"/>
        <end position="274"/>
    </location>
</feature>
<accession>A0A2H3D295</accession>
<dbReference type="STRING" id="47427.A0A2H3D295"/>
<reference evidence="3" key="1">
    <citation type="journal article" date="2017" name="Nat. Ecol. Evol.">
        <title>Genome expansion and lineage-specific genetic innovations in the forest pathogenic fungi Armillaria.</title>
        <authorList>
            <person name="Sipos G."/>
            <person name="Prasanna A.N."/>
            <person name="Walter M.C."/>
            <person name="O'Connor E."/>
            <person name="Balint B."/>
            <person name="Krizsan K."/>
            <person name="Kiss B."/>
            <person name="Hess J."/>
            <person name="Varga T."/>
            <person name="Slot J."/>
            <person name="Riley R."/>
            <person name="Boka B."/>
            <person name="Rigling D."/>
            <person name="Barry K."/>
            <person name="Lee J."/>
            <person name="Mihaltcheva S."/>
            <person name="LaButti K."/>
            <person name="Lipzen A."/>
            <person name="Waldron R."/>
            <person name="Moloney N.M."/>
            <person name="Sperisen C."/>
            <person name="Kredics L."/>
            <person name="Vagvoelgyi C."/>
            <person name="Patrignani A."/>
            <person name="Fitzpatrick D."/>
            <person name="Nagy I."/>
            <person name="Doyle S."/>
            <person name="Anderson J.B."/>
            <person name="Grigoriev I.V."/>
            <person name="Gueldener U."/>
            <person name="Muensterkoetter M."/>
            <person name="Nagy L.G."/>
        </authorList>
    </citation>
    <scope>NUCLEOTIDE SEQUENCE [LARGE SCALE GENOMIC DNA]</scope>
    <source>
        <strain evidence="3">Ar21-2</strain>
    </source>
</reference>
<feature type="transmembrane region" description="Helical" evidence="1">
    <location>
        <begin position="110"/>
        <end position="131"/>
    </location>
</feature>
<dbReference type="EMBL" id="KZ293669">
    <property type="protein sequence ID" value="PBK89411.1"/>
    <property type="molecule type" value="Genomic_DNA"/>
</dbReference>
<keyword evidence="3" id="KW-1185">Reference proteome</keyword>
<feature type="transmembrane region" description="Helical" evidence="1">
    <location>
        <begin position="220"/>
        <end position="240"/>
    </location>
</feature>
<name>A0A2H3D295_ARMGA</name>
<dbReference type="InParanoid" id="A0A2H3D295"/>
<gene>
    <name evidence="2" type="ORF">ARMGADRAFT_342342</name>
</gene>
<evidence type="ECO:0000313" key="2">
    <source>
        <dbReference type="EMBL" id="PBK89411.1"/>
    </source>
</evidence>
<feature type="transmembrane region" description="Helical" evidence="1">
    <location>
        <begin position="303"/>
        <end position="324"/>
    </location>
</feature>
<dbReference type="PANTHER" id="PTHR35043:SF7">
    <property type="entry name" value="TRANSCRIPTION FACTOR DOMAIN-CONTAINING PROTEIN"/>
    <property type="match status" value="1"/>
</dbReference>
<evidence type="ECO:0000313" key="3">
    <source>
        <dbReference type="Proteomes" id="UP000217790"/>
    </source>
</evidence>